<dbReference type="EMBL" id="JAFDVH010000011">
    <property type="protein sequence ID" value="KAG7468534.1"/>
    <property type="molecule type" value="Genomic_DNA"/>
</dbReference>
<dbReference type="AlphaFoldDB" id="A0A9D3T378"/>
<dbReference type="PROSITE" id="PS51257">
    <property type="entry name" value="PROKAR_LIPOPROTEIN"/>
    <property type="match status" value="1"/>
</dbReference>
<evidence type="ECO:0000256" key="1">
    <source>
        <dbReference type="SAM" id="MobiDB-lite"/>
    </source>
</evidence>
<evidence type="ECO:0000256" key="2">
    <source>
        <dbReference type="SAM" id="SignalP"/>
    </source>
</evidence>
<name>A0A9D3T378_MEGAT</name>
<dbReference type="OrthoDB" id="118105at2759"/>
<gene>
    <name evidence="3" type="ORF">MATL_G00143710</name>
</gene>
<sequence length="157" mass="17774">MRILALLIDRSTWLSLLPYWTGLSCSNLASWDGANGFLSRRALPWRVTMTASSPQVKAVRTVRQNFAILSFNSIPLRMFVMKMWKTLHLQGKKTRCQPSQQPLSWKTERDGDAAPPPLRFLPAGEPGVQLSTEDSHTPQDVFKLLFSEDAVESLCQR</sequence>
<proteinExistence type="predicted"/>
<feature type="signal peptide" evidence="2">
    <location>
        <begin position="1"/>
        <end position="22"/>
    </location>
</feature>
<dbReference type="Proteomes" id="UP001046870">
    <property type="component" value="Chromosome 11"/>
</dbReference>
<feature type="chain" id="PRO_5038584119" evidence="2">
    <location>
        <begin position="23"/>
        <end position="157"/>
    </location>
</feature>
<feature type="region of interest" description="Disordered" evidence="1">
    <location>
        <begin position="95"/>
        <end position="135"/>
    </location>
</feature>
<reference evidence="3" key="1">
    <citation type="submission" date="2021-01" db="EMBL/GenBank/DDBJ databases">
        <authorList>
            <person name="Zahm M."/>
            <person name="Roques C."/>
            <person name="Cabau C."/>
            <person name="Klopp C."/>
            <person name="Donnadieu C."/>
            <person name="Jouanno E."/>
            <person name="Lampietro C."/>
            <person name="Louis A."/>
            <person name="Herpin A."/>
            <person name="Echchiki A."/>
            <person name="Berthelot C."/>
            <person name="Parey E."/>
            <person name="Roest-Crollius H."/>
            <person name="Braasch I."/>
            <person name="Postlethwait J."/>
            <person name="Bobe J."/>
            <person name="Montfort J."/>
            <person name="Bouchez O."/>
            <person name="Begum T."/>
            <person name="Mejri S."/>
            <person name="Adams A."/>
            <person name="Chen W.-J."/>
            <person name="Guiguen Y."/>
        </authorList>
    </citation>
    <scope>NUCLEOTIDE SEQUENCE</scope>
    <source>
        <strain evidence="3">YG-15Mar2019-1</strain>
        <tissue evidence="3">Brain</tissue>
    </source>
</reference>
<evidence type="ECO:0000313" key="3">
    <source>
        <dbReference type="EMBL" id="KAG7468534.1"/>
    </source>
</evidence>
<evidence type="ECO:0000313" key="4">
    <source>
        <dbReference type="Proteomes" id="UP001046870"/>
    </source>
</evidence>
<accession>A0A9D3T378</accession>
<keyword evidence="2" id="KW-0732">Signal</keyword>
<organism evidence="3 4">
    <name type="scientific">Megalops atlanticus</name>
    <name type="common">Tarpon</name>
    <name type="synonym">Clupea gigantea</name>
    <dbReference type="NCBI Taxonomy" id="7932"/>
    <lineage>
        <taxon>Eukaryota</taxon>
        <taxon>Metazoa</taxon>
        <taxon>Chordata</taxon>
        <taxon>Craniata</taxon>
        <taxon>Vertebrata</taxon>
        <taxon>Euteleostomi</taxon>
        <taxon>Actinopterygii</taxon>
        <taxon>Neopterygii</taxon>
        <taxon>Teleostei</taxon>
        <taxon>Elopiformes</taxon>
        <taxon>Megalopidae</taxon>
        <taxon>Megalops</taxon>
    </lineage>
</organism>
<comment type="caution">
    <text evidence="3">The sequence shown here is derived from an EMBL/GenBank/DDBJ whole genome shotgun (WGS) entry which is preliminary data.</text>
</comment>
<protein>
    <submittedName>
        <fullName evidence="3">Uncharacterized protein</fullName>
    </submittedName>
</protein>
<keyword evidence="4" id="KW-1185">Reference proteome</keyword>